<dbReference type="SUPFAM" id="SSF47769">
    <property type="entry name" value="SAM/Pointed domain"/>
    <property type="match status" value="1"/>
</dbReference>
<comment type="caution">
    <text evidence="2">The sequence shown here is derived from an EMBL/GenBank/DDBJ whole genome shotgun (WGS) entry which is preliminary data.</text>
</comment>
<proteinExistence type="predicted"/>
<dbReference type="GO" id="GO:0035023">
    <property type="term" value="P:regulation of Rho protein signal transduction"/>
    <property type="evidence" value="ECO:0007669"/>
    <property type="project" value="TreeGrafter"/>
</dbReference>
<dbReference type="Gene3D" id="1.10.287.2070">
    <property type="match status" value="1"/>
</dbReference>
<feature type="compositionally biased region" description="Polar residues" evidence="1">
    <location>
        <begin position="83"/>
        <end position="109"/>
    </location>
</feature>
<dbReference type="EMBL" id="JAWDGP010002657">
    <property type="protein sequence ID" value="KAK3781163.1"/>
    <property type="molecule type" value="Genomic_DNA"/>
</dbReference>
<dbReference type="GO" id="GO:0030036">
    <property type="term" value="P:actin cytoskeleton organization"/>
    <property type="evidence" value="ECO:0007669"/>
    <property type="project" value="TreeGrafter"/>
</dbReference>
<gene>
    <name evidence="2" type="ORF">RRG08_020104</name>
</gene>
<evidence type="ECO:0000256" key="1">
    <source>
        <dbReference type="SAM" id="MobiDB-lite"/>
    </source>
</evidence>
<feature type="region of interest" description="Disordered" evidence="1">
    <location>
        <begin position="83"/>
        <end position="180"/>
    </location>
</feature>
<protein>
    <submittedName>
        <fullName evidence="2">Uncharacterized protein</fullName>
    </submittedName>
</protein>
<feature type="compositionally biased region" description="Low complexity" evidence="1">
    <location>
        <begin position="156"/>
        <end position="168"/>
    </location>
</feature>
<sequence length="180" mass="19940">MNSFPRVALNVVQRLFTTDYVISELEAYEALTWLRAAGFPQYSQMFEDGQFPLELSFVEKDHDFLDTDSLHSLFRGNSSRLELKHNSNSGNSSRLELKQNSNSGNSSSIELKHNPYSGNSSSLELKHNSNSGNSSSLELKHNPNSGNYSSLELKHNSNSGNSSSLNQNITLTAVTPPVKN</sequence>
<dbReference type="PANTHER" id="PTHR12659:SF7">
    <property type="entry name" value="CROSSVEINLESS C, ISOFORM C"/>
    <property type="match status" value="1"/>
</dbReference>
<accession>A0AAE1A4J9</accession>
<reference evidence="2" key="1">
    <citation type="journal article" date="2023" name="G3 (Bethesda)">
        <title>A reference genome for the long-term kleptoplast-retaining sea slug Elysia crispata morphotype clarki.</title>
        <authorList>
            <person name="Eastman K.E."/>
            <person name="Pendleton A.L."/>
            <person name="Shaikh M.A."/>
            <person name="Suttiyut T."/>
            <person name="Ogas R."/>
            <person name="Tomko P."/>
            <person name="Gavelis G."/>
            <person name="Widhalm J.R."/>
            <person name="Wisecaver J.H."/>
        </authorList>
    </citation>
    <scope>NUCLEOTIDE SEQUENCE</scope>
    <source>
        <strain evidence="2">ECLA1</strain>
    </source>
</reference>
<name>A0AAE1A4J9_9GAST</name>
<dbReference type="PANTHER" id="PTHR12659">
    <property type="entry name" value="RHO-TYPE GTPASE ACTIVATING PROTEIN"/>
    <property type="match status" value="1"/>
</dbReference>
<evidence type="ECO:0000313" key="2">
    <source>
        <dbReference type="EMBL" id="KAK3781163.1"/>
    </source>
</evidence>
<dbReference type="Proteomes" id="UP001283361">
    <property type="component" value="Unassembled WGS sequence"/>
</dbReference>
<dbReference type="AlphaFoldDB" id="A0AAE1A4J9"/>
<dbReference type="GO" id="GO:0005096">
    <property type="term" value="F:GTPase activator activity"/>
    <property type="evidence" value="ECO:0007669"/>
    <property type="project" value="TreeGrafter"/>
</dbReference>
<dbReference type="InterPro" id="IPR013761">
    <property type="entry name" value="SAM/pointed_sf"/>
</dbReference>
<evidence type="ECO:0000313" key="3">
    <source>
        <dbReference type="Proteomes" id="UP001283361"/>
    </source>
</evidence>
<keyword evidence="3" id="KW-1185">Reference proteome</keyword>
<organism evidence="2 3">
    <name type="scientific">Elysia crispata</name>
    <name type="common">lettuce slug</name>
    <dbReference type="NCBI Taxonomy" id="231223"/>
    <lineage>
        <taxon>Eukaryota</taxon>
        <taxon>Metazoa</taxon>
        <taxon>Spiralia</taxon>
        <taxon>Lophotrochozoa</taxon>
        <taxon>Mollusca</taxon>
        <taxon>Gastropoda</taxon>
        <taxon>Heterobranchia</taxon>
        <taxon>Euthyneura</taxon>
        <taxon>Panpulmonata</taxon>
        <taxon>Sacoglossa</taxon>
        <taxon>Placobranchoidea</taxon>
        <taxon>Plakobranchidae</taxon>
        <taxon>Elysia</taxon>
    </lineage>
</organism>